<organism evidence="1 3">
    <name type="scientific">Candidatus Regiella insecticola</name>
    <dbReference type="NCBI Taxonomy" id="138073"/>
    <lineage>
        <taxon>Bacteria</taxon>
        <taxon>Pseudomonadati</taxon>
        <taxon>Pseudomonadota</taxon>
        <taxon>Gammaproteobacteria</taxon>
        <taxon>Enterobacterales</taxon>
        <taxon>Enterobacteriaceae</taxon>
        <taxon>aphid secondary symbionts</taxon>
        <taxon>Candidatus Regiella</taxon>
    </lineage>
</organism>
<evidence type="ECO:0000313" key="3">
    <source>
        <dbReference type="Proteomes" id="UP000504714"/>
    </source>
</evidence>
<accession>A0A6L2ZPB4</accession>
<reference evidence="1 3" key="1">
    <citation type="submission" date="2020-06" db="EMBL/GenBank/DDBJ databases">
        <title>The genome sequence of Candidatus Regiella insecticola strain Tut.</title>
        <authorList>
            <person name="Nikoh N."/>
            <person name="Tsuchida T."/>
            <person name="Koga R."/>
            <person name="Oshima K."/>
            <person name="Hattori M."/>
            <person name="Fukatsu T."/>
        </authorList>
    </citation>
    <scope>NUCLEOTIDE SEQUENCE [LARGE SCALE GENOMIC DNA]</scope>
    <source>
        <strain evidence="1 3">Tut</strain>
    </source>
</reference>
<dbReference type="EMBL" id="BLXO01000004">
    <property type="protein sequence ID" value="GFN46493.1"/>
    <property type="molecule type" value="Genomic_DNA"/>
</dbReference>
<name>A0A6L2ZPB4_9ENTR</name>
<proteinExistence type="predicted"/>
<dbReference type="AlphaFoldDB" id="A0A6L2ZPB4"/>
<protein>
    <submittedName>
        <fullName evidence="1">Uncharacterized protein</fullName>
    </submittedName>
</protein>
<dbReference type="Proteomes" id="UP000504714">
    <property type="component" value="Unassembled WGS sequence"/>
</dbReference>
<dbReference type="RefSeq" id="WP_176487950.1">
    <property type="nucleotide sequence ID" value="NZ_BLXO01000003.1"/>
</dbReference>
<dbReference type="EMBL" id="BLXO01000003">
    <property type="protein sequence ID" value="GFN46244.1"/>
    <property type="molecule type" value="Genomic_DNA"/>
</dbReference>
<evidence type="ECO:0000313" key="2">
    <source>
        <dbReference type="EMBL" id="GFN46493.1"/>
    </source>
</evidence>
<evidence type="ECO:0000313" key="1">
    <source>
        <dbReference type="EMBL" id="GFN46244.1"/>
    </source>
</evidence>
<comment type="caution">
    <text evidence="1">The sequence shown here is derived from an EMBL/GenBank/DDBJ whole genome shotgun (WGS) entry which is preliminary data.</text>
</comment>
<sequence>MLFNGKKDSILNFSRTHDIEEEIAAKEVILTINCTNKMLATLSVSDDNRSAEPHPGHNNFVVINQEKQEKGYF</sequence>
<gene>
    <name evidence="1" type="ORF">RINTU1_17280</name>
    <name evidence="2" type="ORF">RINTU1_21470</name>
</gene>